<dbReference type="Proteomes" id="UP000879542">
    <property type="component" value="Unassembled WGS sequence"/>
</dbReference>
<accession>A0A9P4DBD7</accession>
<proteinExistence type="predicted"/>
<name>A0A9P4DBD7_CLODI</name>
<dbReference type="EMBL" id="DAEQIJ010000043">
    <property type="protein sequence ID" value="HBH2622197.1"/>
    <property type="molecule type" value="Genomic_DNA"/>
</dbReference>
<sequence>MKGYMYSINKEFFNLVFINDTGEKHNWYEDKWSHYIILHRVLNFMKSRGFEVGRDLEVGKCVRKNYWYGKKGDLEFKAGRYPRGFSIEFFQNINFENKNGGYYDFNKFEMATYLVRLMYLNETKKIENFIKKIVIDVKCATEKEYKLAVDKIKNRYVESWHHIQEDMNFDLKSLDRTTCESYNNTDRDGKTIFNGDIKYFRDRGRLKRGKVYHNINNMWWVILNDTEYTNIADFNLFDAKEEDFKIRRKVEDRKPKTYVEKMKNIKSYSSKELIKELRNRGFKKI</sequence>
<comment type="caution">
    <text evidence="1">The sequence shown here is derived from an EMBL/GenBank/DDBJ whole genome shotgun (WGS) entry which is preliminary data.</text>
</comment>
<evidence type="ECO:0000313" key="2">
    <source>
        <dbReference type="Proteomes" id="UP000879542"/>
    </source>
</evidence>
<dbReference type="RefSeq" id="WP_021369357.1">
    <property type="nucleotide sequence ID" value="NZ_AP025558.1"/>
</dbReference>
<dbReference type="AlphaFoldDB" id="A0A9P4DBD7"/>
<organism evidence="1 2">
    <name type="scientific">Clostridioides difficile</name>
    <name type="common">Peptoclostridium difficile</name>
    <dbReference type="NCBI Taxonomy" id="1496"/>
    <lineage>
        <taxon>Bacteria</taxon>
        <taxon>Bacillati</taxon>
        <taxon>Bacillota</taxon>
        <taxon>Clostridia</taxon>
        <taxon>Peptostreptococcales</taxon>
        <taxon>Peptostreptococcaceae</taxon>
        <taxon>Clostridioides</taxon>
    </lineage>
</organism>
<protein>
    <submittedName>
        <fullName evidence="1">Uncharacterized protein</fullName>
    </submittedName>
</protein>
<reference evidence="1" key="1">
    <citation type="journal article" date="2018" name="Genome Biol.">
        <title>SKESA: strategic k-mer extension for scrupulous assemblies.</title>
        <authorList>
            <person name="Souvorov A."/>
            <person name="Agarwala R."/>
            <person name="Lipman D.J."/>
        </authorList>
    </citation>
    <scope>NUCLEOTIDE SEQUENCE</scope>
    <source>
        <strain evidence="1">Clostridioides</strain>
    </source>
</reference>
<gene>
    <name evidence="1" type="ORF">KRQ00_004029</name>
</gene>
<evidence type="ECO:0000313" key="1">
    <source>
        <dbReference type="EMBL" id="HBH2622197.1"/>
    </source>
</evidence>
<reference evidence="1" key="2">
    <citation type="submission" date="2021-06" db="EMBL/GenBank/DDBJ databases">
        <authorList>
            <consortium name="NCBI Pathogen Detection Project"/>
        </authorList>
    </citation>
    <scope>NUCLEOTIDE SEQUENCE</scope>
    <source>
        <strain evidence="1">Clostridioides</strain>
    </source>
</reference>